<reference evidence="1" key="1">
    <citation type="journal article" date="2021" name="Genome Biol. Evol.">
        <title>A High-Quality Reference Genome for a Parasitic Bivalve with Doubly Uniparental Inheritance (Bivalvia: Unionida).</title>
        <authorList>
            <person name="Smith C.H."/>
        </authorList>
    </citation>
    <scope>NUCLEOTIDE SEQUENCE</scope>
    <source>
        <strain evidence="1">CHS0354</strain>
    </source>
</reference>
<keyword evidence="2" id="KW-1185">Reference proteome</keyword>
<protein>
    <submittedName>
        <fullName evidence="1">Uncharacterized protein</fullName>
    </submittedName>
</protein>
<comment type="caution">
    <text evidence="1">The sequence shown here is derived from an EMBL/GenBank/DDBJ whole genome shotgun (WGS) entry which is preliminary data.</text>
</comment>
<reference evidence="1" key="2">
    <citation type="journal article" date="2021" name="Genome Biol. Evol.">
        <title>Developing a high-quality reference genome for a parasitic bivalve with doubly uniparental inheritance (Bivalvia: Unionida).</title>
        <authorList>
            <person name="Smith C.H."/>
        </authorList>
    </citation>
    <scope>NUCLEOTIDE SEQUENCE</scope>
    <source>
        <strain evidence="1">CHS0354</strain>
        <tissue evidence="1">Mantle</tissue>
    </source>
</reference>
<dbReference type="AlphaFoldDB" id="A0AAE0VGZ7"/>
<organism evidence="1 2">
    <name type="scientific">Potamilus streckersoni</name>
    <dbReference type="NCBI Taxonomy" id="2493646"/>
    <lineage>
        <taxon>Eukaryota</taxon>
        <taxon>Metazoa</taxon>
        <taxon>Spiralia</taxon>
        <taxon>Lophotrochozoa</taxon>
        <taxon>Mollusca</taxon>
        <taxon>Bivalvia</taxon>
        <taxon>Autobranchia</taxon>
        <taxon>Heteroconchia</taxon>
        <taxon>Palaeoheterodonta</taxon>
        <taxon>Unionida</taxon>
        <taxon>Unionoidea</taxon>
        <taxon>Unionidae</taxon>
        <taxon>Ambleminae</taxon>
        <taxon>Lampsilini</taxon>
        <taxon>Potamilus</taxon>
    </lineage>
</organism>
<name>A0AAE0VGZ7_9BIVA</name>
<dbReference type="EMBL" id="JAEAOA010002300">
    <property type="protein sequence ID" value="KAK3576360.1"/>
    <property type="molecule type" value="Genomic_DNA"/>
</dbReference>
<gene>
    <name evidence="1" type="ORF">CHS0354_039297</name>
</gene>
<accession>A0AAE0VGZ7</accession>
<proteinExistence type="predicted"/>
<dbReference type="Proteomes" id="UP001195483">
    <property type="component" value="Unassembled WGS sequence"/>
</dbReference>
<evidence type="ECO:0000313" key="2">
    <source>
        <dbReference type="Proteomes" id="UP001195483"/>
    </source>
</evidence>
<sequence>MAKSVDCNIVVIHLKEAKKNYRMDICGENLEMIQNGAIIIDKQLVTIIYFPESFSNQNVQAQMKTNSCKILPSVRKCLCSLNQQKRNIVLVDNNHVYATEQTDNLVQIFLDISNEYGKIYDLEYDAVKNCLQERTKSKNGIKDVVSSTPTERFESNMDGMNSNLPLIELSFYPIFRTNPDNMLFLTKIVHNRIDQLFDAPLSMGEIVQDEGGQDSLSPQSLPQQSTDKGGFVAIAVGNTYSVSSFWPRHGTFKIIDARIASFANISEVRGLDTKRMAWNGLFFTGV</sequence>
<reference evidence="1" key="3">
    <citation type="submission" date="2023-05" db="EMBL/GenBank/DDBJ databases">
        <authorList>
            <person name="Smith C.H."/>
        </authorList>
    </citation>
    <scope>NUCLEOTIDE SEQUENCE</scope>
    <source>
        <strain evidence="1">CHS0354</strain>
        <tissue evidence="1">Mantle</tissue>
    </source>
</reference>
<evidence type="ECO:0000313" key="1">
    <source>
        <dbReference type="EMBL" id="KAK3576360.1"/>
    </source>
</evidence>